<keyword evidence="3" id="KW-1185">Reference proteome</keyword>
<reference evidence="2 3" key="1">
    <citation type="journal article" date="2017" name="Nat. Ecol. Evol.">
        <title>Scallop genome provides insights into evolution of bilaterian karyotype and development.</title>
        <authorList>
            <person name="Wang S."/>
            <person name="Zhang J."/>
            <person name="Jiao W."/>
            <person name="Li J."/>
            <person name="Xun X."/>
            <person name="Sun Y."/>
            <person name="Guo X."/>
            <person name="Huan P."/>
            <person name="Dong B."/>
            <person name="Zhang L."/>
            <person name="Hu X."/>
            <person name="Sun X."/>
            <person name="Wang J."/>
            <person name="Zhao C."/>
            <person name="Wang Y."/>
            <person name="Wang D."/>
            <person name="Huang X."/>
            <person name="Wang R."/>
            <person name="Lv J."/>
            <person name="Li Y."/>
            <person name="Zhang Z."/>
            <person name="Liu B."/>
            <person name="Lu W."/>
            <person name="Hui Y."/>
            <person name="Liang J."/>
            <person name="Zhou Z."/>
            <person name="Hou R."/>
            <person name="Li X."/>
            <person name="Liu Y."/>
            <person name="Li H."/>
            <person name="Ning X."/>
            <person name="Lin Y."/>
            <person name="Zhao L."/>
            <person name="Xing Q."/>
            <person name="Dou J."/>
            <person name="Li Y."/>
            <person name="Mao J."/>
            <person name="Guo H."/>
            <person name="Dou H."/>
            <person name="Li T."/>
            <person name="Mu C."/>
            <person name="Jiang W."/>
            <person name="Fu Q."/>
            <person name="Fu X."/>
            <person name="Miao Y."/>
            <person name="Liu J."/>
            <person name="Yu Q."/>
            <person name="Li R."/>
            <person name="Liao H."/>
            <person name="Li X."/>
            <person name="Kong Y."/>
            <person name="Jiang Z."/>
            <person name="Chourrout D."/>
            <person name="Li R."/>
            <person name="Bao Z."/>
        </authorList>
    </citation>
    <scope>NUCLEOTIDE SEQUENCE [LARGE SCALE GENOMIC DNA]</scope>
    <source>
        <strain evidence="2 3">PY_sf001</strain>
    </source>
</reference>
<protein>
    <submittedName>
        <fullName evidence="2">Uncharacterized protein</fullName>
    </submittedName>
</protein>
<sequence length="224" mass="24782">MSQTSELLSEGECHGECQCTCSQTTMSEKYTDESSELSRQDTALVLEGNEEWSETSEMECLSEQAWSAQGAILVDQGPHAHAQCDHLHWEGVSMTEDDIEIITDGSYDNYHQDVYYIDPVVAQTLFSDILLHRQHAANVHIHVEGKTKRQKFIARAVMIVSSVMFTVSVLLVMISLIMSDHIDDLVRDANNLRGPSEAPGTMTTVAANFTTNTTLIGNRSGVLS</sequence>
<evidence type="ECO:0000256" key="1">
    <source>
        <dbReference type="SAM" id="Phobius"/>
    </source>
</evidence>
<dbReference type="AlphaFoldDB" id="A0A210PRK1"/>
<keyword evidence="1" id="KW-1133">Transmembrane helix</keyword>
<gene>
    <name evidence="2" type="ORF">KP79_PYT03927</name>
</gene>
<keyword evidence="1" id="KW-0812">Transmembrane</keyword>
<comment type="caution">
    <text evidence="2">The sequence shown here is derived from an EMBL/GenBank/DDBJ whole genome shotgun (WGS) entry which is preliminary data.</text>
</comment>
<organism evidence="2 3">
    <name type="scientific">Mizuhopecten yessoensis</name>
    <name type="common">Japanese scallop</name>
    <name type="synonym">Patinopecten yessoensis</name>
    <dbReference type="NCBI Taxonomy" id="6573"/>
    <lineage>
        <taxon>Eukaryota</taxon>
        <taxon>Metazoa</taxon>
        <taxon>Spiralia</taxon>
        <taxon>Lophotrochozoa</taxon>
        <taxon>Mollusca</taxon>
        <taxon>Bivalvia</taxon>
        <taxon>Autobranchia</taxon>
        <taxon>Pteriomorphia</taxon>
        <taxon>Pectinida</taxon>
        <taxon>Pectinoidea</taxon>
        <taxon>Pectinidae</taxon>
        <taxon>Mizuhopecten</taxon>
    </lineage>
</organism>
<name>A0A210PRK1_MIZYE</name>
<dbReference type="OrthoDB" id="6091312at2759"/>
<evidence type="ECO:0000313" key="2">
    <source>
        <dbReference type="EMBL" id="OWF39072.1"/>
    </source>
</evidence>
<feature type="transmembrane region" description="Helical" evidence="1">
    <location>
        <begin position="156"/>
        <end position="178"/>
    </location>
</feature>
<evidence type="ECO:0000313" key="3">
    <source>
        <dbReference type="Proteomes" id="UP000242188"/>
    </source>
</evidence>
<accession>A0A210PRK1</accession>
<dbReference type="EMBL" id="NEDP02005545">
    <property type="protein sequence ID" value="OWF39072.1"/>
    <property type="molecule type" value="Genomic_DNA"/>
</dbReference>
<dbReference type="Proteomes" id="UP000242188">
    <property type="component" value="Unassembled WGS sequence"/>
</dbReference>
<keyword evidence="1" id="KW-0472">Membrane</keyword>
<proteinExistence type="predicted"/>